<dbReference type="PROSITE" id="PS51760">
    <property type="entry name" value="GH10_2"/>
    <property type="match status" value="1"/>
</dbReference>
<feature type="domain" description="GH10" evidence="10">
    <location>
        <begin position="1"/>
        <end position="318"/>
    </location>
</feature>
<dbReference type="InterPro" id="IPR044846">
    <property type="entry name" value="GH10"/>
</dbReference>
<keyword evidence="7" id="KW-0119">Carbohydrate metabolism</keyword>
<dbReference type="EMBL" id="DS565999">
    <property type="status" value="NOT_ANNOTATED_CDS"/>
    <property type="molecule type" value="Genomic_DNA"/>
</dbReference>
<evidence type="ECO:0000256" key="8">
    <source>
        <dbReference type="ARBA" id="ARBA00023295"/>
    </source>
</evidence>
<dbReference type="STRING" id="164328.H3HAU6"/>
<evidence type="ECO:0000256" key="7">
    <source>
        <dbReference type="ARBA" id="ARBA00023277"/>
    </source>
</evidence>
<dbReference type="eggNOG" id="ENOG502QR4K">
    <property type="taxonomic scope" value="Eukaryota"/>
</dbReference>
<reference evidence="11" key="2">
    <citation type="submission" date="2015-06" db="UniProtKB">
        <authorList>
            <consortium name="EnsemblProtists"/>
        </authorList>
    </citation>
    <scope>IDENTIFICATION</scope>
    <source>
        <strain evidence="11">Pr102</strain>
    </source>
</reference>
<dbReference type="VEuPathDB" id="FungiDB:KRP23_7303"/>
<dbReference type="Gene3D" id="3.20.20.80">
    <property type="entry name" value="Glycosidases"/>
    <property type="match status" value="2"/>
</dbReference>
<evidence type="ECO:0000256" key="9">
    <source>
        <dbReference type="ARBA" id="ARBA00023326"/>
    </source>
</evidence>
<dbReference type="SMART" id="SM00633">
    <property type="entry name" value="Glyco_10"/>
    <property type="match status" value="1"/>
</dbReference>
<dbReference type="PANTHER" id="PTHR31490:SF88">
    <property type="entry name" value="BETA-XYLANASE"/>
    <property type="match status" value="1"/>
</dbReference>
<dbReference type="SUPFAM" id="SSF51445">
    <property type="entry name" value="(Trans)glycosidases"/>
    <property type="match status" value="1"/>
</dbReference>
<evidence type="ECO:0000256" key="1">
    <source>
        <dbReference type="ARBA" id="ARBA00000681"/>
    </source>
</evidence>
<dbReference type="InterPro" id="IPR017853">
    <property type="entry name" value="GH"/>
</dbReference>
<dbReference type="GO" id="GO:0045493">
    <property type="term" value="P:xylan catabolic process"/>
    <property type="evidence" value="ECO:0000318"/>
    <property type="project" value="GO_Central"/>
</dbReference>
<keyword evidence="6" id="KW-0378">Hydrolase</keyword>
<comment type="similarity">
    <text evidence="2">Belongs to the glycosyl hydrolase 10 (cellulase F) family.</text>
</comment>
<dbReference type="EnsemblProtists" id="Phyra93440">
    <property type="protein sequence ID" value="Phyra93440"/>
    <property type="gene ID" value="Phyra93440"/>
</dbReference>
<dbReference type="EC" id="3.2.1.8" evidence="3"/>
<dbReference type="AlphaFoldDB" id="H3HAU6"/>
<sequence>MESAIIRIIGAAEITADAGEMHVRGDSFVKSTYSGSKGLNDLAKTTGRYMGTATDIGELSDTYYAKQLKNISDFGMITPANAMKHQQIPSWVENLGKAELLKALENHITKVMIHFGDSCYAWDVVNEAMGDDGSYRKSFWYTKTGTEYISTAFKAASAVKKSLGLTTKLYYNDYNTNTINTKSTAVLDLVKSLITAGVEINGVGFQSHLSYSDKASASDQISNMRRFEALKLDVALTELDVKTSSTTPSTAEQNKQLTVYRNAIAVCKKLSKCVGVTIWDFVDTYTWLSSSAPLPWYQPKGKNTPLVRKASYDGIAQAWLS</sequence>
<evidence type="ECO:0000256" key="5">
    <source>
        <dbReference type="ARBA" id="ARBA00022729"/>
    </source>
</evidence>
<dbReference type="GO" id="GO:0031176">
    <property type="term" value="F:endo-1,4-beta-xylanase activity"/>
    <property type="evidence" value="ECO:0000318"/>
    <property type="project" value="GO_Central"/>
</dbReference>
<evidence type="ECO:0000256" key="4">
    <source>
        <dbReference type="ARBA" id="ARBA00022651"/>
    </source>
</evidence>
<dbReference type="VEuPathDB" id="FungiDB:KRP22_12411"/>
<reference evidence="12" key="1">
    <citation type="journal article" date="2006" name="Science">
        <title>Phytophthora genome sequences uncover evolutionary origins and mechanisms of pathogenesis.</title>
        <authorList>
            <person name="Tyler B.M."/>
            <person name="Tripathy S."/>
            <person name="Zhang X."/>
            <person name="Dehal P."/>
            <person name="Jiang R.H."/>
            <person name="Aerts A."/>
            <person name="Arredondo F.D."/>
            <person name="Baxter L."/>
            <person name="Bensasson D."/>
            <person name="Beynon J.L."/>
            <person name="Chapman J."/>
            <person name="Damasceno C.M."/>
            <person name="Dorrance A.E."/>
            <person name="Dou D."/>
            <person name="Dickerman A.W."/>
            <person name="Dubchak I.L."/>
            <person name="Garbelotto M."/>
            <person name="Gijzen M."/>
            <person name="Gordon S.G."/>
            <person name="Govers F."/>
            <person name="Grunwald N.J."/>
            <person name="Huang W."/>
            <person name="Ivors K.L."/>
            <person name="Jones R.W."/>
            <person name="Kamoun S."/>
            <person name="Krampis K."/>
            <person name="Lamour K.H."/>
            <person name="Lee M.K."/>
            <person name="McDonald W.H."/>
            <person name="Medina M."/>
            <person name="Meijer H.J."/>
            <person name="Nordberg E.K."/>
            <person name="Maclean D.J."/>
            <person name="Ospina-Giraldo M.D."/>
            <person name="Morris P.F."/>
            <person name="Phuntumart V."/>
            <person name="Putnam N.H."/>
            <person name="Rash S."/>
            <person name="Rose J.K."/>
            <person name="Sakihama Y."/>
            <person name="Salamov A.A."/>
            <person name="Savidor A."/>
            <person name="Scheuring C.F."/>
            <person name="Smith B.M."/>
            <person name="Sobral B.W."/>
            <person name="Terry A."/>
            <person name="Torto-Alalibo T.A."/>
            <person name="Win J."/>
            <person name="Xu Z."/>
            <person name="Zhang H."/>
            <person name="Grigoriev I.V."/>
            <person name="Rokhsar D.S."/>
            <person name="Boore J.L."/>
        </authorList>
    </citation>
    <scope>NUCLEOTIDE SEQUENCE [LARGE SCALE GENOMIC DNA]</scope>
    <source>
        <strain evidence="12">Pr102</strain>
    </source>
</reference>
<keyword evidence="4" id="KW-0858">Xylan degradation</keyword>
<protein>
    <recommendedName>
        <fullName evidence="3">endo-1,4-beta-xylanase</fullName>
        <ecNumber evidence="3">3.2.1.8</ecNumber>
    </recommendedName>
</protein>
<keyword evidence="9" id="KW-0624">Polysaccharide degradation</keyword>
<proteinExistence type="inferred from homology"/>
<dbReference type="Proteomes" id="UP000005238">
    <property type="component" value="Unassembled WGS sequence"/>
</dbReference>
<dbReference type="PANTHER" id="PTHR31490">
    <property type="entry name" value="GLYCOSYL HYDROLASE"/>
    <property type="match status" value="1"/>
</dbReference>
<dbReference type="OMA" id="YIEHAFR"/>
<comment type="catalytic activity">
    <reaction evidence="1">
        <text>Endohydrolysis of (1-&gt;4)-beta-D-xylosidic linkages in xylans.</text>
        <dbReference type="EC" id="3.2.1.8"/>
    </reaction>
</comment>
<evidence type="ECO:0000313" key="12">
    <source>
        <dbReference type="Proteomes" id="UP000005238"/>
    </source>
</evidence>
<evidence type="ECO:0000256" key="6">
    <source>
        <dbReference type="ARBA" id="ARBA00022801"/>
    </source>
</evidence>
<evidence type="ECO:0000259" key="10">
    <source>
        <dbReference type="PROSITE" id="PS51760"/>
    </source>
</evidence>
<evidence type="ECO:0000313" key="11">
    <source>
        <dbReference type="EnsemblProtists" id="Phyra93440"/>
    </source>
</evidence>
<dbReference type="Pfam" id="PF00331">
    <property type="entry name" value="Glyco_hydro_10"/>
    <property type="match status" value="1"/>
</dbReference>
<dbReference type="InterPro" id="IPR001000">
    <property type="entry name" value="GH10_dom"/>
</dbReference>
<accession>H3HAU6</accession>
<keyword evidence="12" id="KW-1185">Reference proteome</keyword>
<dbReference type="HOGENOM" id="CLU_020161_0_0_1"/>
<dbReference type="PRINTS" id="PR00134">
    <property type="entry name" value="GLHYDRLASE10"/>
</dbReference>
<organism evidence="11 12">
    <name type="scientific">Phytophthora ramorum</name>
    <name type="common">Sudden oak death agent</name>
    <dbReference type="NCBI Taxonomy" id="164328"/>
    <lineage>
        <taxon>Eukaryota</taxon>
        <taxon>Sar</taxon>
        <taxon>Stramenopiles</taxon>
        <taxon>Oomycota</taxon>
        <taxon>Peronosporomycetes</taxon>
        <taxon>Peronosporales</taxon>
        <taxon>Peronosporaceae</taxon>
        <taxon>Phytophthora</taxon>
    </lineage>
</organism>
<evidence type="ECO:0000256" key="3">
    <source>
        <dbReference type="ARBA" id="ARBA00012590"/>
    </source>
</evidence>
<keyword evidence="5" id="KW-0732">Signal</keyword>
<evidence type="ECO:0000256" key="2">
    <source>
        <dbReference type="ARBA" id="ARBA00007495"/>
    </source>
</evidence>
<name>H3HAU6_PHYRM</name>
<keyword evidence="8" id="KW-0326">Glycosidase</keyword>
<dbReference type="InParanoid" id="H3HAU6"/>